<dbReference type="Proteomes" id="UP000023152">
    <property type="component" value="Unassembled WGS sequence"/>
</dbReference>
<sequence length="834" mass="97671">MEMWSNIGNATSLEWISRMCENTKGWMTTSPIGMGYVVIVIDLFGLFVFDCMYCYWLRPHLVTQKKLRKHNISYLWCLIEHLSRLLAPFWKIIDSILQSIDWIFQLAVIPYLFGLCIEYAARSVRQINATDDCEHGMSLSLAFEKLAMIQEQSMKATATTMWNNISTNASTIEMGMGMGIEGNGFDKVPMKKLTSLYNPLELLWFFLFDNHKLPKDAFTYRETLRIIEMKLASHVLLWITGWLYVMITTKMFQQAQHLMRMEFNAHWMRLCHLPHPIPIRLNLLQVLKERLIGLRIHIPLLLFGFFIPCKLLRYCFPSVFPLLLFPKDIRNIPLTMTFCVYGFIAFAITKRLRLQQRCVHWAKLWLDTVAFGFNLRYLIVPGSDPPPEAIHFIVHQQRRRHLYHGLLIPPPPPPLPSPPPQPQPQPPLPLLLPLPNAPNEGVNNEPHGKKEIVADPLLQPQPQPLDDVVDAHAEICSSQLHADPLHIEPLFSDATSHIQHQGVDSLFTVEFACLFFGTWVGRVEKGSLLEEKKQENEENEEKAEKPEMKCTDNIEEKNNENATEEEMPADTEAKQAEKKTKKKKKRKTMDDIFLKQHPWENQHDLYLQLQNERVKLAKRCQLYTVGIDHIVLRIFFLILFAWLTYILIFFIAMLFPIVSGRFFMPYFQLIFRHHSDIAAYFIGTVTCVELPYEISRVFKNYHQGQLWKKIKKLLIRLFVLVFLPLTFGYGWMLMVFHFTHSMLETPLLPFAEMYCTGIYITTVYLLLQDQEKVQEIIRWIQGHMDIDLWRFWDEMAKHIVQLIIIHLSFPIALRYLLLSFHCLLLLVTLFQHIP</sequence>
<keyword evidence="8 11" id="KW-1133">Transmembrane helix</keyword>
<dbReference type="GO" id="GO:0061630">
    <property type="term" value="F:ubiquitin protein ligase activity"/>
    <property type="evidence" value="ECO:0007669"/>
    <property type="project" value="UniProtKB-EC"/>
</dbReference>
<feature type="transmembrane region" description="Helical" evidence="11">
    <location>
        <begin position="815"/>
        <end position="833"/>
    </location>
</feature>
<feature type="transmembrane region" description="Helical" evidence="11">
    <location>
        <begin position="747"/>
        <end position="767"/>
    </location>
</feature>
<dbReference type="PANTHER" id="PTHR13145:SF0">
    <property type="entry name" value="E3 UBIQUITIN-PROTEIN LIGASE MARCHF6"/>
    <property type="match status" value="1"/>
</dbReference>
<name>X6N875_RETFI</name>
<dbReference type="EC" id="2.3.2.27" evidence="4"/>
<dbReference type="AlphaFoldDB" id="X6N875"/>
<comment type="caution">
    <text evidence="12">The sequence shown here is derived from an EMBL/GenBank/DDBJ whole genome shotgun (WGS) entry which is preliminary data.</text>
</comment>
<dbReference type="GO" id="GO:0005789">
    <property type="term" value="C:endoplasmic reticulum membrane"/>
    <property type="evidence" value="ECO:0007669"/>
    <property type="project" value="TreeGrafter"/>
</dbReference>
<feature type="transmembrane region" description="Helical" evidence="11">
    <location>
        <begin position="634"/>
        <end position="657"/>
    </location>
</feature>
<evidence type="ECO:0000256" key="1">
    <source>
        <dbReference type="ARBA" id="ARBA00000900"/>
    </source>
</evidence>
<feature type="transmembrane region" description="Helical" evidence="11">
    <location>
        <begin position="677"/>
        <end position="692"/>
    </location>
</feature>
<gene>
    <name evidence="12" type="ORF">RFI_14724</name>
</gene>
<keyword evidence="5" id="KW-0808">Transferase</keyword>
<dbReference type="PANTHER" id="PTHR13145">
    <property type="entry name" value="SSM4 PROTEIN"/>
    <property type="match status" value="1"/>
</dbReference>
<evidence type="ECO:0000313" key="12">
    <source>
        <dbReference type="EMBL" id="ETO22475.1"/>
    </source>
</evidence>
<dbReference type="GO" id="GO:0036503">
    <property type="term" value="P:ERAD pathway"/>
    <property type="evidence" value="ECO:0007669"/>
    <property type="project" value="TreeGrafter"/>
</dbReference>
<proteinExistence type="predicted"/>
<evidence type="ECO:0000256" key="8">
    <source>
        <dbReference type="ARBA" id="ARBA00022989"/>
    </source>
</evidence>
<evidence type="ECO:0000256" key="3">
    <source>
        <dbReference type="ARBA" id="ARBA00004906"/>
    </source>
</evidence>
<reference evidence="12 13" key="1">
    <citation type="journal article" date="2013" name="Curr. Biol.">
        <title>The Genome of the Foraminiferan Reticulomyxa filosa.</title>
        <authorList>
            <person name="Glockner G."/>
            <person name="Hulsmann N."/>
            <person name="Schleicher M."/>
            <person name="Noegel A.A."/>
            <person name="Eichinger L."/>
            <person name="Gallinger C."/>
            <person name="Pawlowski J."/>
            <person name="Sierra R."/>
            <person name="Euteneuer U."/>
            <person name="Pillet L."/>
            <person name="Moustafa A."/>
            <person name="Platzer M."/>
            <person name="Groth M."/>
            <person name="Szafranski K."/>
            <person name="Schliwa M."/>
        </authorList>
    </citation>
    <scope>NUCLEOTIDE SEQUENCE [LARGE SCALE GENOMIC DNA]</scope>
</reference>
<feature type="transmembrane region" description="Helical" evidence="11">
    <location>
        <begin position="102"/>
        <end position="121"/>
    </location>
</feature>
<feature type="compositionally biased region" description="Pro residues" evidence="10">
    <location>
        <begin position="409"/>
        <end position="436"/>
    </location>
</feature>
<comment type="catalytic activity">
    <reaction evidence="1">
        <text>S-ubiquitinyl-[E2 ubiquitin-conjugating enzyme]-L-cysteine + [acceptor protein]-L-lysine = [E2 ubiquitin-conjugating enzyme]-L-cysteine + N(6)-ubiquitinyl-[acceptor protein]-L-lysine.</text>
        <dbReference type="EC" id="2.3.2.27"/>
    </reaction>
</comment>
<evidence type="ECO:0000256" key="5">
    <source>
        <dbReference type="ARBA" id="ARBA00022679"/>
    </source>
</evidence>
<organism evidence="12 13">
    <name type="scientific">Reticulomyxa filosa</name>
    <dbReference type="NCBI Taxonomy" id="46433"/>
    <lineage>
        <taxon>Eukaryota</taxon>
        <taxon>Sar</taxon>
        <taxon>Rhizaria</taxon>
        <taxon>Retaria</taxon>
        <taxon>Foraminifera</taxon>
        <taxon>Monothalamids</taxon>
        <taxon>Reticulomyxidae</taxon>
        <taxon>Reticulomyxa</taxon>
    </lineage>
</organism>
<keyword evidence="7" id="KW-0833">Ubl conjugation pathway</keyword>
<keyword evidence="13" id="KW-1185">Reference proteome</keyword>
<feature type="region of interest" description="Disordered" evidence="10">
    <location>
        <begin position="409"/>
        <end position="448"/>
    </location>
</feature>
<feature type="region of interest" description="Disordered" evidence="10">
    <location>
        <begin position="531"/>
        <end position="584"/>
    </location>
</feature>
<feature type="compositionally biased region" description="Basic and acidic residues" evidence="10">
    <location>
        <begin position="531"/>
        <end position="559"/>
    </location>
</feature>
<keyword evidence="6 11" id="KW-0812">Transmembrane</keyword>
<evidence type="ECO:0000256" key="9">
    <source>
        <dbReference type="ARBA" id="ARBA00023136"/>
    </source>
</evidence>
<keyword evidence="9 11" id="KW-0472">Membrane</keyword>
<evidence type="ECO:0000256" key="4">
    <source>
        <dbReference type="ARBA" id="ARBA00012483"/>
    </source>
</evidence>
<evidence type="ECO:0000313" key="13">
    <source>
        <dbReference type="Proteomes" id="UP000023152"/>
    </source>
</evidence>
<comment type="pathway">
    <text evidence="3">Protein modification; protein ubiquitination.</text>
</comment>
<evidence type="ECO:0000256" key="7">
    <source>
        <dbReference type="ARBA" id="ARBA00022786"/>
    </source>
</evidence>
<evidence type="ECO:0000256" key="11">
    <source>
        <dbReference type="SAM" id="Phobius"/>
    </source>
</evidence>
<feature type="transmembrane region" description="Helical" evidence="11">
    <location>
        <begin position="332"/>
        <end position="349"/>
    </location>
</feature>
<feature type="transmembrane region" description="Helical" evidence="11">
    <location>
        <begin position="299"/>
        <end position="320"/>
    </location>
</feature>
<feature type="transmembrane region" description="Helical" evidence="11">
    <location>
        <begin position="34"/>
        <end position="56"/>
    </location>
</feature>
<evidence type="ECO:0000256" key="10">
    <source>
        <dbReference type="SAM" id="MobiDB-lite"/>
    </source>
</evidence>
<comment type="subcellular location">
    <subcellularLocation>
        <location evidence="2">Membrane</location>
        <topology evidence="2">Multi-pass membrane protein</topology>
    </subcellularLocation>
</comment>
<evidence type="ECO:0000256" key="2">
    <source>
        <dbReference type="ARBA" id="ARBA00004141"/>
    </source>
</evidence>
<accession>X6N875</accession>
<feature type="transmembrane region" description="Helical" evidence="11">
    <location>
        <begin position="713"/>
        <end position="735"/>
    </location>
</feature>
<feature type="transmembrane region" description="Helical" evidence="11">
    <location>
        <begin position="72"/>
        <end position="90"/>
    </location>
</feature>
<evidence type="ECO:0000256" key="6">
    <source>
        <dbReference type="ARBA" id="ARBA00022692"/>
    </source>
</evidence>
<dbReference type="EMBL" id="ASPP01010708">
    <property type="protein sequence ID" value="ETO22475.1"/>
    <property type="molecule type" value="Genomic_DNA"/>
</dbReference>
<protein>
    <recommendedName>
        <fullName evidence="4">RING-type E3 ubiquitin transferase</fullName>
        <ecNumber evidence="4">2.3.2.27</ecNumber>
    </recommendedName>
</protein>